<evidence type="ECO:0000313" key="3">
    <source>
        <dbReference type="Proteomes" id="UP000002029"/>
    </source>
</evidence>
<reference evidence="2 3" key="1">
    <citation type="journal article" date="2010" name="Stand. Genomic Sci.">
        <title>Complete genome sequence of Streptosporangium roseum type strain (NI 9100).</title>
        <authorList>
            <person name="Nolan M."/>
            <person name="Sikorski J."/>
            <person name="Jando M."/>
            <person name="Lucas S."/>
            <person name="Lapidus A."/>
            <person name="Glavina Del Rio T."/>
            <person name="Chen F."/>
            <person name="Tice H."/>
            <person name="Pitluck S."/>
            <person name="Cheng J.F."/>
            <person name="Chertkov O."/>
            <person name="Sims D."/>
            <person name="Meincke L."/>
            <person name="Brettin T."/>
            <person name="Han C."/>
            <person name="Detter J.C."/>
            <person name="Bruce D."/>
            <person name="Goodwin L."/>
            <person name="Land M."/>
            <person name="Hauser L."/>
            <person name="Chang Y.J."/>
            <person name="Jeffries C.D."/>
            <person name="Ivanova N."/>
            <person name="Mavromatis K."/>
            <person name="Mikhailova N."/>
            <person name="Chen A."/>
            <person name="Palaniappan K."/>
            <person name="Chain P."/>
            <person name="Rohde M."/>
            <person name="Goker M."/>
            <person name="Bristow J."/>
            <person name="Eisen J.A."/>
            <person name="Markowitz V."/>
            <person name="Hugenholtz P."/>
            <person name="Kyrpides N.C."/>
            <person name="Klenk H.P."/>
        </authorList>
    </citation>
    <scope>NUCLEOTIDE SEQUENCE [LARGE SCALE GENOMIC DNA]</scope>
    <source>
        <strain evidence="3">ATCC 12428 / DSM 43021 / JCM 3005 / NI 9100</strain>
    </source>
</reference>
<gene>
    <name evidence="2" type="ordered locus">Sros_7549</name>
</gene>
<keyword evidence="1" id="KW-0732">Signal</keyword>
<dbReference type="STRING" id="479432.Sros_7549"/>
<name>D2BFR8_STRRD</name>
<evidence type="ECO:0000313" key="2">
    <source>
        <dbReference type="EMBL" id="ACZ90229.1"/>
    </source>
</evidence>
<dbReference type="KEGG" id="sro:Sros_7549"/>
<dbReference type="PROSITE" id="PS51257">
    <property type="entry name" value="PROKAR_LIPOPROTEIN"/>
    <property type="match status" value="1"/>
</dbReference>
<sequence length="190" mass="20371">MRSLRPPVALAVVLLSTACTAGDLPPSTSTPVSTRVIADSAPYLCKFVPEQAFRLVTGISGPLKELADGTDQDGACRTPDAYPNPLGLGWATTGDFGSILEDKRKAYTEHGAVTLPSDLGEGLAVHVPNGPLTGQPYEVVAKFRCGGKERLLTMFFAQFAKGRDAIRDMIELMRIAQKRYGRLYACTPGK</sequence>
<dbReference type="OrthoDB" id="3522417at2"/>
<proteinExistence type="predicted"/>
<dbReference type="HOGENOM" id="CLU_1427308_0_0_11"/>
<evidence type="ECO:0008006" key="4">
    <source>
        <dbReference type="Google" id="ProtNLM"/>
    </source>
</evidence>
<dbReference type="EMBL" id="CP001814">
    <property type="protein sequence ID" value="ACZ90229.1"/>
    <property type="molecule type" value="Genomic_DNA"/>
</dbReference>
<keyword evidence="3" id="KW-1185">Reference proteome</keyword>
<accession>D2BFR8</accession>
<protein>
    <recommendedName>
        <fullName evidence="4">DUF3558 domain-containing protein</fullName>
    </recommendedName>
</protein>
<organism evidence="2 3">
    <name type="scientific">Streptosporangium roseum (strain ATCC 12428 / DSM 43021 / JCM 3005 / KCTC 9067 / NCIMB 10171 / NRRL 2505 / NI 9100)</name>
    <dbReference type="NCBI Taxonomy" id="479432"/>
    <lineage>
        <taxon>Bacteria</taxon>
        <taxon>Bacillati</taxon>
        <taxon>Actinomycetota</taxon>
        <taxon>Actinomycetes</taxon>
        <taxon>Streptosporangiales</taxon>
        <taxon>Streptosporangiaceae</taxon>
        <taxon>Streptosporangium</taxon>
    </lineage>
</organism>
<evidence type="ECO:0000256" key="1">
    <source>
        <dbReference type="SAM" id="SignalP"/>
    </source>
</evidence>
<feature type="chain" id="PRO_5003029660" description="DUF3558 domain-containing protein" evidence="1">
    <location>
        <begin position="22"/>
        <end position="190"/>
    </location>
</feature>
<dbReference type="Proteomes" id="UP000002029">
    <property type="component" value="Chromosome"/>
</dbReference>
<feature type="signal peptide" evidence="1">
    <location>
        <begin position="1"/>
        <end position="21"/>
    </location>
</feature>
<dbReference type="AlphaFoldDB" id="D2BFR8"/>
<dbReference type="RefSeq" id="WP_012893959.1">
    <property type="nucleotide sequence ID" value="NC_013595.1"/>
</dbReference>